<dbReference type="Proteomes" id="UP001596023">
    <property type="component" value="Unassembled WGS sequence"/>
</dbReference>
<proteinExistence type="predicted"/>
<evidence type="ECO:0000313" key="2">
    <source>
        <dbReference type="Proteomes" id="UP001596023"/>
    </source>
</evidence>
<organism evidence="1 2">
    <name type="scientific">Dysgonomonas termitidis</name>
    <dbReference type="NCBI Taxonomy" id="1516126"/>
    <lineage>
        <taxon>Bacteria</taxon>
        <taxon>Pseudomonadati</taxon>
        <taxon>Bacteroidota</taxon>
        <taxon>Bacteroidia</taxon>
        <taxon>Bacteroidales</taxon>
        <taxon>Dysgonomonadaceae</taxon>
        <taxon>Dysgonomonas</taxon>
    </lineage>
</organism>
<dbReference type="RefSeq" id="WP_379997335.1">
    <property type="nucleotide sequence ID" value="NZ_JBHSGN010000079.1"/>
</dbReference>
<accession>A0ABV9KWY0</accession>
<comment type="caution">
    <text evidence="1">The sequence shown here is derived from an EMBL/GenBank/DDBJ whole genome shotgun (WGS) entry which is preliminary data.</text>
</comment>
<evidence type="ECO:0000313" key="1">
    <source>
        <dbReference type="EMBL" id="MFC4674742.1"/>
    </source>
</evidence>
<dbReference type="EMBL" id="JBHSGN010000079">
    <property type="protein sequence ID" value="MFC4674742.1"/>
    <property type="molecule type" value="Genomic_DNA"/>
</dbReference>
<evidence type="ECO:0008006" key="3">
    <source>
        <dbReference type="Google" id="ProtNLM"/>
    </source>
</evidence>
<dbReference type="PROSITE" id="PS51257">
    <property type="entry name" value="PROKAR_LIPOPROTEIN"/>
    <property type="match status" value="1"/>
</dbReference>
<sequence>MKAIFNISFILIISTLFFSCSSEDTSEFEVPEKPFNTLTLSINQNKIHSVEDVDVEFEILSGNGEYAVTSSDEKIAKSRIEGNKVIVNFISNGFVELDITDSREQTAKVRMSIYSKSLIPSSHTLITEKGSIYTIDDLSFGVGDYSLEDIKGTSAEVLIENDILKIKALDHGNTYCKIADKRGTVMDFEVMVAAMANLTSDRLDIEMKRDQRTSVLCLWGKDWKITSPSEACDAVIISNAKPQNVDILQIDTKSDIWGSTSIQLQDKDNNFATVNINIK</sequence>
<name>A0ABV9KWY0_9BACT</name>
<reference evidence="2" key="1">
    <citation type="journal article" date="2019" name="Int. J. Syst. Evol. Microbiol.">
        <title>The Global Catalogue of Microorganisms (GCM) 10K type strain sequencing project: providing services to taxonomists for standard genome sequencing and annotation.</title>
        <authorList>
            <consortium name="The Broad Institute Genomics Platform"/>
            <consortium name="The Broad Institute Genome Sequencing Center for Infectious Disease"/>
            <person name="Wu L."/>
            <person name="Ma J."/>
        </authorList>
    </citation>
    <scope>NUCLEOTIDE SEQUENCE [LARGE SCALE GENOMIC DNA]</scope>
    <source>
        <strain evidence="2">CCUG 66188</strain>
    </source>
</reference>
<gene>
    <name evidence="1" type="ORF">ACFO6W_13650</name>
</gene>
<keyword evidence="2" id="KW-1185">Reference proteome</keyword>
<protein>
    <recommendedName>
        <fullName evidence="3">Auto-transporter adhesin head GIN domain-containing protein</fullName>
    </recommendedName>
</protein>